<dbReference type="AlphaFoldDB" id="A0A159Z6T0"/>
<dbReference type="PATRIC" id="fig|1335048.3.peg.3980"/>
<protein>
    <submittedName>
        <fullName evidence="7">Peptide ABC transporter</fullName>
    </submittedName>
</protein>
<organism evidence="7 8">
    <name type="scientific">Frigidibacter mobilis</name>
    <dbReference type="NCBI Taxonomy" id="1335048"/>
    <lineage>
        <taxon>Bacteria</taxon>
        <taxon>Pseudomonadati</taxon>
        <taxon>Pseudomonadota</taxon>
        <taxon>Alphaproteobacteria</taxon>
        <taxon>Rhodobacterales</taxon>
        <taxon>Paracoccaceae</taxon>
        <taxon>Frigidibacter</taxon>
    </lineage>
</organism>
<dbReference type="CDD" id="cd08503">
    <property type="entry name" value="PBP2_NikA_DppA_OppA_like_17"/>
    <property type="match status" value="1"/>
</dbReference>
<evidence type="ECO:0000256" key="2">
    <source>
        <dbReference type="ARBA" id="ARBA00005695"/>
    </source>
</evidence>
<comment type="similarity">
    <text evidence="2">Belongs to the bacterial solute-binding protein 5 family.</text>
</comment>
<feature type="domain" description="Solute-binding protein family 5" evidence="6">
    <location>
        <begin position="82"/>
        <end position="428"/>
    </location>
</feature>
<evidence type="ECO:0000256" key="5">
    <source>
        <dbReference type="SAM" id="SignalP"/>
    </source>
</evidence>
<dbReference type="GO" id="GO:0015833">
    <property type="term" value="P:peptide transport"/>
    <property type="evidence" value="ECO:0007669"/>
    <property type="project" value="TreeGrafter"/>
</dbReference>
<sequence>MTDLTLKRRHVLMGLGALGALTTLGLPDAALAQTPIAGGTLRISHSTRIATLNVLSLSGPAEYPCIDMIYSGLTRMGLDSQAHPDLATHWEASDDATEFTFHLREGVKFHDGTPFTADDVVATYTAILNPDVPAAARSVLTMVDKIEALDPLTVKFTLKTPFADLPTSTAHANARIISKAALAAPLTELDTKANGTGPFKLDVYDSARMVRLVKNPDYYQPGKPYLDAVEMMLFPDLAAESANFLSGATDVMLTVQQAEFARIAAAAGIEAQRVASGRYVCVVMRQDTKPWDDVRVRKALALATDRELLVEVILEGLGRPAYDSIVPPELGFATEKPVIAYDPEAAKALLAEAGYPDGITATLVASDRPGIRVQTAIALKQSAAAGGFDLTIETMPHDTYLANVWMKNAFYIGYWGMQPTIDATYRLLLTSDASYQDTEWKNAEFDALIDEGRATIDPAKRAEIYAKAQAMELEDVPYIVPFFEDVLTASSDKAESWGVAPISRYFYVEDVWLDKA</sequence>
<gene>
    <name evidence="7" type="ORF">AKL17_3839</name>
</gene>
<dbReference type="Gene3D" id="3.40.190.10">
    <property type="entry name" value="Periplasmic binding protein-like II"/>
    <property type="match status" value="1"/>
</dbReference>
<dbReference type="PROSITE" id="PS51318">
    <property type="entry name" value="TAT"/>
    <property type="match status" value="1"/>
</dbReference>
<proteinExistence type="inferred from homology"/>
<keyword evidence="4 5" id="KW-0732">Signal</keyword>
<dbReference type="InterPro" id="IPR000914">
    <property type="entry name" value="SBP_5_dom"/>
</dbReference>
<evidence type="ECO:0000256" key="1">
    <source>
        <dbReference type="ARBA" id="ARBA00004418"/>
    </source>
</evidence>
<keyword evidence="3" id="KW-0813">Transport</keyword>
<feature type="chain" id="PRO_5007811495" evidence="5">
    <location>
        <begin position="33"/>
        <end position="516"/>
    </location>
</feature>
<dbReference type="RefSeq" id="WP_066815894.1">
    <property type="nucleotide sequence ID" value="NZ_CP012661.1"/>
</dbReference>
<dbReference type="SUPFAM" id="SSF53850">
    <property type="entry name" value="Periplasmic binding protein-like II"/>
    <property type="match status" value="1"/>
</dbReference>
<dbReference type="KEGG" id="daa:AKL17_3839"/>
<evidence type="ECO:0000313" key="8">
    <source>
        <dbReference type="Proteomes" id="UP000076128"/>
    </source>
</evidence>
<dbReference type="GO" id="GO:1904680">
    <property type="term" value="F:peptide transmembrane transporter activity"/>
    <property type="evidence" value="ECO:0007669"/>
    <property type="project" value="TreeGrafter"/>
</dbReference>
<name>A0A159Z6T0_9RHOB</name>
<dbReference type="GO" id="GO:0043190">
    <property type="term" value="C:ATP-binding cassette (ABC) transporter complex"/>
    <property type="evidence" value="ECO:0007669"/>
    <property type="project" value="InterPro"/>
</dbReference>
<dbReference type="EMBL" id="CP012661">
    <property type="protein sequence ID" value="AMY71061.1"/>
    <property type="molecule type" value="Genomic_DNA"/>
</dbReference>
<dbReference type="STRING" id="1335048.AKL17_3839"/>
<dbReference type="PANTHER" id="PTHR30290:SF9">
    <property type="entry name" value="OLIGOPEPTIDE-BINDING PROTEIN APPA"/>
    <property type="match status" value="1"/>
</dbReference>
<dbReference type="InterPro" id="IPR006311">
    <property type="entry name" value="TAT_signal"/>
</dbReference>
<dbReference type="InterPro" id="IPR039424">
    <property type="entry name" value="SBP_5"/>
</dbReference>
<dbReference type="Gene3D" id="3.10.105.10">
    <property type="entry name" value="Dipeptide-binding Protein, Domain 3"/>
    <property type="match status" value="1"/>
</dbReference>
<dbReference type="PANTHER" id="PTHR30290">
    <property type="entry name" value="PERIPLASMIC BINDING COMPONENT OF ABC TRANSPORTER"/>
    <property type="match status" value="1"/>
</dbReference>
<dbReference type="Gene3D" id="3.90.76.10">
    <property type="entry name" value="Dipeptide-binding Protein, Domain 1"/>
    <property type="match status" value="1"/>
</dbReference>
<dbReference type="Proteomes" id="UP000076128">
    <property type="component" value="Chromosome"/>
</dbReference>
<dbReference type="PIRSF" id="PIRSF002741">
    <property type="entry name" value="MppA"/>
    <property type="match status" value="1"/>
</dbReference>
<dbReference type="GO" id="GO:0030288">
    <property type="term" value="C:outer membrane-bounded periplasmic space"/>
    <property type="evidence" value="ECO:0007669"/>
    <property type="project" value="UniProtKB-ARBA"/>
</dbReference>
<dbReference type="OrthoDB" id="9803988at2"/>
<dbReference type="InterPro" id="IPR023765">
    <property type="entry name" value="SBP_5_CS"/>
</dbReference>
<feature type="signal peptide" evidence="5">
    <location>
        <begin position="1"/>
        <end position="32"/>
    </location>
</feature>
<reference evidence="7 8" key="1">
    <citation type="submission" date="2015-09" db="EMBL/GenBank/DDBJ databases">
        <title>Complete genome sequence of Defluviimonas alba cai42t isolated from an oilfield in Xinjiang.</title>
        <authorList>
            <person name="Geng S."/>
            <person name="Pan X."/>
            <person name="Wu X."/>
        </authorList>
    </citation>
    <scope>NUCLEOTIDE SEQUENCE [LARGE SCALE GENOMIC DNA]</scope>
    <source>
        <strain evidence="8">cai42</strain>
    </source>
</reference>
<evidence type="ECO:0000259" key="6">
    <source>
        <dbReference type="Pfam" id="PF00496"/>
    </source>
</evidence>
<dbReference type="PROSITE" id="PS01040">
    <property type="entry name" value="SBP_BACTERIAL_5"/>
    <property type="match status" value="1"/>
</dbReference>
<comment type="subcellular location">
    <subcellularLocation>
        <location evidence="1">Periplasm</location>
    </subcellularLocation>
</comment>
<dbReference type="Pfam" id="PF00496">
    <property type="entry name" value="SBP_bac_5"/>
    <property type="match status" value="1"/>
</dbReference>
<dbReference type="InterPro" id="IPR030678">
    <property type="entry name" value="Peptide/Ni-bd"/>
</dbReference>
<evidence type="ECO:0000256" key="3">
    <source>
        <dbReference type="ARBA" id="ARBA00022448"/>
    </source>
</evidence>
<evidence type="ECO:0000256" key="4">
    <source>
        <dbReference type="ARBA" id="ARBA00022729"/>
    </source>
</evidence>
<accession>A0A159Z6T0</accession>
<keyword evidence="8" id="KW-1185">Reference proteome</keyword>
<evidence type="ECO:0000313" key="7">
    <source>
        <dbReference type="EMBL" id="AMY71061.1"/>
    </source>
</evidence>